<dbReference type="RefSeq" id="WP_206561794.1">
    <property type="nucleotide sequence ID" value="NZ_JAFKCZ010000014.1"/>
</dbReference>
<proteinExistence type="predicted"/>
<accession>A0A939INS1</accession>
<comment type="caution">
    <text evidence="1">The sequence shown here is derived from an EMBL/GenBank/DDBJ whole genome shotgun (WGS) entry which is preliminary data.</text>
</comment>
<dbReference type="Proteomes" id="UP000664303">
    <property type="component" value="Unassembled WGS sequence"/>
</dbReference>
<evidence type="ECO:0000313" key="1">
    <source>
        <dbReference type="EMBL" id="MBN7798347.1"/>
    </source>
</evidence>
<sequence>MHPVSVSLDHARLMLGLRGQELGLVRWATLDAASGSLEELLLETRWQQIAIPWRRVEFDEQRDVFRLVSQKSTHAE</sequence>
<protein>
    <submittedName>
        <fullName evidence="1">Uncharacterized protein</fullName>
    </submittedName>
</protein>
<keyword evidence="2" id="KW-1185">Reference proteome</keyword>
<gene>
    <name evidence="1" type="ORF">JYP50_17200</name>
</gene>
<organism evidence="1 2">
    <name type="scientific">Parahaliea mediterranea</name>
    <dbReference type="NCBI Taxonomy" id="651086"/>
    <lineage>
        <taxon>Bacteria</taxon>
        <taxon>Pseudomonadati</taxon>
        <taxon>Pseudomonadota</taxon>
        <taxon>Gammaproteobacteria</taxon>
        <taxon>Cellvibrionales</taxon>
        <taxon>Halieaceae</taxon>
        <taxon>Parahaliea</taxon>
    </lineage>
</organism>
<name>A0A939INS1_9GAMM</name>
<dbReference type="AlphaFoldDB" id="A0A939INS1"/>
<evidence type="ECO:0000313" key="2">
    <source>
        <dbReference type="Proteomes" id="UP000664303"/>
    </source>
</evidence>
<dbReference type="EMBL" id="JAFKCZ010000014">
    <property type="protein sequence ID" value="MBN7798347.1"/>
    <property type="molecule type" value="Genomic_DNA"/>
</dbReference>
<reference evidence="1" key="1">
    <citation type="submission" date="2021-02" db="EMBL/GenBank/DDBJ databases">
        <title>PHA producing bacteria isolated from coastal sediment in Guangdong, Shenzhen.</title>
        <authorList>
            <person name="Zheng W."/>
            <person name="Yu S."/>
            <person name="Huang Y."/>
        </authorList>
    </citation>
    <scope>NUCLEOTIDE SEQUENCE</scope>
    <source>
        <strain evidence="1">TN14-10</strain>
    </source>
</reference>